<dbReference type="Gene3D" id="3.20.20.140">
    <property type="entry name" value="Metal-dependent hydrolases"/>
    <property type="match status" value="1"/>
</dbReference>
<organism evidence="3 4">
    <name type="scientific">Pseudohalioglobus sediminis</name>
    <dbReference type="NCBI Taxonomy" id="2606449"/>
    <lineage>
        <taxon>Bacteria</taxon>
        <taxon>Pseudomonadati</taxon>
        <taxon>Pseudomonadota</taxon>
        <taxon>Gammaproteobacteria</taxon>
        <taxon>Cellvibrionales</taxon>
        <taxon>Halieaceae</taxon>
        <taxon>Pseudohalioglobus</taxon>
    </lineage>
</organism>
<protein>
    <submittedName>
        <fullName evidence="3">Amidohydrolase family protein</fullName>
    </submittedName>
</protein>
<dbReference type="CDD" id="cd01299">
    <property type="entry name" value="Met_dep_hydrolase_A"/>
    <property type="match status" value="1"/>
</dbReference>
<keyword evidence="1" id="KW-0732">Signal</keyword>
<dbReference type="InterPro" id="IPR011059">
    <property type="entry name" value="Metal-dep_hydrolase_composite"/>
</dbReference>
<dbReference type="GO" id="GO:0016810">
    <property type="term" value="F:hydrolase activity, acting on carbon-nitrogen (but not peptide) bonds"/>
    <property type="evidence" value="ECO:0007669"/>
    <property type="project" value="InterPro"/>
</dbReference>
<dbReference type="EMBL" id="VTUX01000009">
    <property type="protein sequence ID" value="KAA1188876.1"/>
    <property type="molecule type" value="Genomic_DNA"/>
</dbReference>
<dbReference type="PANTHER" id="PTHR43135">
    <property type="entry name" value="ALPHA-D-RIBOSE 1-METHYLPHOSPHONATE 5-TRIPHOSPHATE DIPHOSPHATASE"/>
    <property type="match status" value="1"/>
</dbReference>
<dbReference type="InterPro" id="IPR006680">
    <property type="entry name" value="Amidohydro-rel"/>
</dbReference>
<gene>
    <name evidence="3" type="ORF">F0M18_16870</name>
</gene>
<sequence>MRRRSFVRNLLLATLAISGGLSASLGMAAEGEAALPQTLFTNVNVFNGTHNKLYRDQNVLVEGNLIKSVSDSSISAAGATVIDGGGRTLMPGLIDSHVHFNMMVDGGPAGLESKTWEEIGAYAVYAAQEWLKNGFTTARDMCGMHHGMRKVIDKGLIAGPRLYLSGGCLSQTSGHGDFRHESSAVGQFDRDKASTINLGITRVADGRPEVLEASRLNFAGGADYLKMMIGGGVSSEKDPLHSIQFTPDEVRAAVEAAEQWDTYVSAHVYRDKHIQRGLDLGIKVFDHAQFISEKTAKNLKAKGAFISPNTAAMNRDLLKHPVYGNPNGPQYPKVLTFMESSKNLFNVLKKVKPKTVFNTDIVFTTGSRMRAHIDHEKWFFAQGIGNFEALKALTSTGGELAALTGENNPYPGKLGVIEEGAYADILIVDGNPLEDITAIGGHHQWLDAPPRGPEVEPIRVIMKDGTIYKNTL</sequence>
<reference evidence="3 4" key="1">
    <citation type="submission" date="2019-09" db="EMBL/GenBank/DDBJ databases">
        <authorList>
            <person name="Chen X.-Y."/>
        </authorList>
    </citation>
    <scope>NUCLEOTIDE SEQUENCE [LARGE SCALE GENOMIC DNA]</scope>
    <source>
        <strain evidence="3 4">NY5</strain>
    </source>
</reference>
<name>A0A5B0WQ09_9GAMM</name>
<proteinExistence type="predicted"/>
<dbReference type="SUPFAM" id="SSF51338">
    <property type="entry name" value="Composite domain of metallo-dependent hydrolases"/>
    <property type="match status" value="2"/>
</dbReference>
<dbReference type="InterPro" id="IPR018228">
    <property type="entry name" value="DNase_TatD-rel_CS"/>
</dbReference>
<accession>A0A5B0WQ09</accession>
<dbReference type="InterPro" id="IPR032466">
    <property type="entry name" value="Metal_Hydrolase"/>
</dbReference>
<dbReference type="SUPFAM" id="SSF51556">
    <property type="entry name" value="Metallo-dependent hydrolases"/>
    <property type="match status" value="1"/>
</dbReference>
<evidence type="ECO:0000256" key="1">
    <source>
        <dbReference type="SAM" id="SignalP"/>
    </source>
</evidence>
<dbReference type="PANTHER" id="PTHR43135:SF3">
    <property type="entry name" value="ALPHA-D-RIBOSE 1-METHYLPHOSPHONATE 5-TRIPHOSPHATE DIPHOSPHATASE"/>
    <property type="match status" value="1"/>
</dbReference>
<evidence type="ECO:0000259" key="2">
    <source>
        <dbReference type="Pfam" id="PF01979"/>
    </source>
</evidence>
<comment type="caution">
    <text evidence="3">The sequence shown here is derived from an EMBL/GenBank/DDBJ whole genome shotgun (WGS) entry which is preliminary data.</text>
</comment>
<keyword evidence="3" id="KW-0378">Hydrolase</keyword>
<feature type="signal peptide" evidence="1">
    <location>
        <begin position="1"/>
        <end position="28"/>
    </location>
</feature>
<feature type="chain" id="PRO_5023113846" evidence="1">
    <location>
        <begin position="29"/>
        <end position="472"/>
    </location>
</feature>
<dbReference type="PROSITE" id="PS01137">
    <property type="entry name" value="TATD_1"/>
    <property type="match status" value="1"/>
</dbReference>
<dbReference type="RefSeq" id="WP_149612639.1">
    <property type="nucleotide sequence ID" value="NZ_VTUX01000009.1"/>
</dbReference>
<evidence type="ECO:0000313" key="3">
    <source>
        <dbReference type="EMBL" id="KAA1188876.1"/>
    </source>
</evidence>
<dbReference type="InterPro" id="IPR057744">
    <property type="entry name" value="OTAase-like"/>
</dbReference>
<dbReference type="Gene3D" id="2.30.40.10">
    <property type="entry name" value="Urease, subunit C, domain 1"/>
    <property type="match status" value="1"/>
</dbReference>
<dbReference type="AlphaFoldDB" id="A0A5B0WQ09"/>
<dbReference type="InterPro" id="IPR051781">
    <property type="entry name" value="Metallo-dep_Hydrolase"/>
</dbReference>
<keyword evidence="4" id="KW-1185">Reference proteome</keyword>
<feature type="domain" description="Amidohydrolase-related" evidence="2">
    <location>
        <begin position="88"/>
        <end position="439"/>
    </location>
</feature>
<evidence type="ECO:0000313" key="4">
    <source>
        <dbReference type="Proteomes" id="UP000323708"/>
    </source>
</evidence>
<dbReference type="Pfam" id="PF01979">
    <property type="entry name" value="Amidohydro_1"/>
    <property type="match status" value="1"/>
</dbReference>
<dbReference type="Proteomes" id="UP000323708">
    <property type="component" value="Unassembled WGS sequence"/>
</dbReference>